<dbReference type="PANTHER" id="PTHR11863">
    <property type="entry name" value="STEROL DESATURASE"/>
    <property type="match status" value="1"/>
</dbReference>
<accession>A0ABU0JJU1</accession>
<keyword evidence="8" id="KW-1185">Reference proteome</keyword>
<evidence type="ECO:0000256" key="4">
    <source>
        <dbReference type="ARBA" id="ARBA00023136"/>
    </source>
</evidence>
<keyword evidence="4 5" id="KW-0472">Membrane</keyword>
<comment type="caution">
    <text evidence="7">The sequence shown here is derived from an EMBL/GenBank/DDBJ whole genome shotgun (WGS) entry which is preliminary data.</text>
</comment>
<organism evidence="7 8">
    <name type="scientific">Labrys wisconsinensis</name>
    <dbReference type="NCBI Taxonomy" id="425677"/>
    <lineage>
        <taxon>Bacteria</taxon>
        <taxon>Pseudomonadati</taxon>
        <taxon>Pseudomonadota</taxon>
        <taxon>Alphaproteobacteria</taxon>
        <taxon>Hyphomicrobiales</taxon>
        <taxon>Xanthobacteraceae</taxon>
        <taxon>Labrys</taxon>
    </lineage>
</organism>
<feature type="transmembrane region" description="Helical" evidence="5">
    <location>
        <begin position="172"/>
        <end position="189"/>
    </location>
</feature>
<dbReference type="InterPro" id="IPR006694">
    <property type="entry name" value="Fatty_acid_hydroxylase"/>
</dbReference>
<dbReference type="Pfam" id="PF04116">
    <property type="entry name" value="FA_hydroxylase"/>
    <property type="match status" value="1"/>
</dbReference>
<reference evidence="7 8" key="1">
    <citation type="submission" date="2023-07" db="EMBL/GenBank/DDBJ databases">
        <title>Genomic Encyclopedia of Type Strains, Phase IV (KMG-IV): sequencing the most valuable type-strain genomes for metagenomic binning, comparative biology and taxonomic classification.</title>
        <authorList>
            <person name="Goeker M."/>
        </authorList>
    </citation>
    <scope>NUCLEOTIDE SEQUENCE [LARGE SCALE GENOMIC DNA]</scope>
    <source>
        <strain evidence="7 8">DSM 19619</strain>
    </source>
</reference>
<dbReference type="InterPro" id="IPR050307">
    <property type="entry name" value="Sterol_Desaturase_Related"/>
</dbReference>
<evidence type="ECO:0000259" key="6">
    <source>
        <dbReference type="Pfam" id="PF04116"/>
    </source>
</evidence>
<dbReference type="EMBL" id="JAUSVX010000016">
    <property type="protein sequence ID" value="MDQ0473402.1"/>
    <property type="molecule type" value="Genomic_DNA"/>
</dbReference>
<sequence length="339" mass="39871">MVDDSVYGTRNKRGDWKPKQPYEYAPVFIWPPRPVEFLRWLLWWPGYFLPWNILYAFIVLGIWIWLTPDMQTMTSPAPGWIAFILVRNATLTALWYGSFHFVLYIKRTQGLSFKYNGRWPGEKNDAFLFRSQLADNLFWTFVFGIPIWTAFEVATLFLYANGLLPYLDPAEHPILFIGIWALIPLWREFHFYVIHRLIHWPPLYRTVHKVHHNSVNPTPWTGLAMHPVEQMLYFSGVVLYWVIPAHPIHSVYHLAHCMLASAPGHVGFDKVVLGEGNLIDMPGYDHYLHHKFFECNYSDGVVPYDKWFGTFHDGGEASEKRMLERFKRKAARLSARQAR</sequence>
<feature type="domain" description="Fatty acid hydroxylase" evidence="6">
    <location>
        <begin position="181"/>
        <end position="310"/>
    </location>
</feature>
<evidence type="ECO:0000256" key="5">
    <source>
        <dbReference type="SAM" id="Phobius"/>
    </source>
</evidence>
<protein>
    <submittedName>
        <fullName evidence="7">Sterol desaturase/sphingolipid hydroxylase (Fatty acid hydroxylase superfamily)</fullName>
    </submittedName>
</protein>
<evidence type="ECO:0000313" key="8">
    <source>
        <dbReference type="Proteomes" id="UP001242480"/>
    </source>
</evidence>
<evidence type="ECO:0000256" key="1">
    <source>
        <dbReference type="ARBA" id="ARBA00004370"/>
    </source>
</evidence>
<feature type="transmembrane region" description="Helical" evidence="5">
    <location>
        <begin position="41"/>
        <end position="66"/>
    </location>
</feature>
<evidence type="ECO:0000256" key="3">
    <source>
        <dbReference type="ARBA" id="ARBA00022989"/>
    </source>
</evidence>
<evidence type="ECO:0000256" key="2">
    <source>
        <dbReference type="ARBA" id="ARBA00022692"/>
    </source>
</evidence>
<keyword evidence="3 5" id="KW-1133">Transmembrane helix</keyword>
<dbReference type="Proteomes" id="UP001242480">
    <property type="component" value="Unassembled WGS sequence"/>
</dbReference>
<keyword evidence="2 5" id="KW-0812">Transmembrane</keyword>
<name>A0ABU0JJU1_9HYPH</name>
<feature type="transmembrane region" description="Helical" evidence="5">
    <location>
        <begin position="78"/>
        <end position="105"/>
    </location>
</feature>
<feature type="transmembrane region" description="Helical" evidence="5">
    <location>
        <begin position="137"/>
        <end position="160"/>
    </location>
</feature>
<evidence type="ECO:0000313" key="7">
    <source>
        <dbReference type="EMBL" id="MDQ0473402.1"/>
    </source>
</evidence>
<comment type="subcellular location">
    <subcellularLocation>
        <location evidence="1">Membrane</location>
    </subcellularLocation>
</comment>
<proteinExistence type="predicted"/>
<gene>
    <name evidence="7" type="ORF">QO011_006438</name>
</gene>